<dbReference type="Pfam" id="PF13602">
    <property type="entry name" value="ADH_zinc_N_2"/>
    <property type="match status" value="1"/>
</dbReference>
<dbReference type="CDD" id="cd08267">
    <property type="entry name" value="MDR1"/>
    <property type="match status" value="1"/>
</dbReference>
<keyword evidence="3" id="KW-1185">Reference proteome</keyword>
<dbReference type="AlphaFoldDB" id="A0A8T1W2Y2"/>
<dbReference type="PANTHER" id="PTHR44013">
    <property type="entry name" value="ZINC-TYPE ALCOHOL DEHYDROGENASE-LIKE PROTEIN C16A3.02C"/>
    <property type="match status" value="1"/>
</dbReference>
<dbReference type="Proteomes" id="UP000693981">
    <property type="component" value="Unassembled WGS sequence"/>
</dbReference>
<sequence length="328" mass="34925">MSSTPATFKAFEYANFGDILQEMKLNPQVAQKPLNPTEVRVKVISAAVNPLDYKLAAWGASMLPVAPTAENPFRMGFDVAGVITDIGSGDVRGLKVGDSVFAMPYLTGPGSYGEYMNVDAKYVALKPTNMTFNEAAGVPCAGQTSYLALVSLGNLQAGQRVLILGGSSATGLFAIQIAKILGAEVITTASARNVELVKSLGADQVIDYTTQKWGDALAEHSVDLIYDCGMEPDSWETDAQKVLKKTTGIFVTIGLTQTSPESSIGATFKQLYCKPAAENLQELTKWIEAGQVKTVIDSVHPLEKLADAIALQKSNKARGKIIVEVAAE</sequence>
<name>A0A8T1W2Y2_9STRA</name>
<feature type="domain" description="Enoyl reductase (ER)" evidence="1">
    <location>
        <begin position="18"/>
        <end position="323"/>
    </location>
</feature>
<dbReference type="InterPro" id="IPR013154">
    <property type="entry name" value="ADH-like_N"/>
</dbReference>
<organism evidence="2 3">
    <name type="scientific">Phytophthora boehmeriae</name>
    <dbReference type="NCBI Taxonomy" id="109152"/>
    <lineage>
        <taxon>Eukaryota</taxon>
        <taxon>Sar</taxon>
        <taxon>Stramenopiles</taxon>
        <taxon>Oomycota</taxon>
        <taxon>Peronosporomycetes</taxon>
        <taxon>Peronosporales</taxon>
        <taxon>Peronosporaceae</taxon>
        <taxon>Phytophthora</taxon>
    </lineage>
</organism>
<dbReference type="InterPro" id="IPR020843">
    <property type="entry name" value="ER"/>
</dbReference>
<dbReference type="OrthoDB" id="201656at2759"/>
<dbReference type="InterPro" id="IPR052733">
    <property type="entry name" value="Chloroplast_QOR"/>
</dbReference>
<comment type="caution">
    <text evidence="2">The sequence shown here is derived from an EMBL/GenBank/DDBJ whole genome shotgun (WGS) entry which is preliminary data.</text>
</comment>
<evidence type="ECO:0000313" key="2">
    <source>
        <dbReference type="EMBL" id="KAG7386560.1"/>
    </source>
</evidence>
<dbReference type="PANTHER" id="PTHR44013:SF1">
    <property type="entry name" value="ZINC-TYPE ALCOHOL DEHYDROGENASE-LIKE PROTEIN C16A3.02C"/>
    <property type="match status" value="1"/>
</dbReference>
<protein>
    <recommendedName>
        <fullName evidence="1">Enoyl reductase (ER) domain-containing protein</fullName>
    </recommendedName>
</protein>
<evidence type="ECO:0000313" key="3">
    <source>
        <dbReference type="Proteomes" id="UP000693981"/>
    </source>
</evidence>
<reference evidence="2" key="1">
    <citation type="submission" date="2021-02" db="EMBL/GenBank/DDBJ databases">
        <authorList>
            <person name="Palmer J.M."/>
        </authorList>
    </citation>
    <scope>NUCLEOTIDE SEQUENCE</scope>
    <source>
        <strain evidence="2">SCRP23</strain>
    </source>
</reference>
<dbReference type="EMBL" id="JAGDFL010000508">
    <property type="protein sequence ID" value="KAG7386560.1"/>
    <property type="molecule type" value="Genomic_DNA"/>
</dbReference>
<evidence type="ECO:0000259" key="1">
    <source>
        <dbReference type="SMART" id="SM00829"/>
    </source>
</evidence>
<dbReference type="SMART" id="SM00829">
    <property type="entry name" value="PKS_ER"/>
    <property type="match status" value="1"/>
</dbReference>
<dbReference type="Pfam" id="PF08240">
    <property type="entry name" value="ADH_N"/>
    <property type="match status" value="1"/>
</dbReference>
<gene>
    <name evidence="2" type="ORF">PHYBOEH_008634</name>
</gene>
<dbReference type="GO" id="GO:0016491">
    <property type="term" value="F:oxidoreductase activity"/>
    <property type="evidence" value="ECO:0007669"/>
    <property type="project" value="InterPro"/>
</dbReference>
<proteinExistence type="predicted"/>
<accession>A0A8T1W2Y2</accession>